<keyword evidence="2" id="KW-1185">Reference proteome</keyword>
<dbReference type="KEGG" id="ptq:P700755_001756"/>
<sequence>MPGRCASFEEKPKLNQEIKIPRSNLIAKCDQNLNGEIAENDFENYANKLITEESFDWDDVILFINGKVQNLIFRLLKRISNFGNINWKLTKTY</sequence>
<gene>
    <name evidence="1" type="ordered locus">P700755_001756</name>
</gene>
<dbReference type="Proteomes" id="UP000008514">
    <property type="component" value="Chromosome"/>
</dbReference>
<evidence type="ECO:0000313" key="1">
    <source>
        <dbReference type="EMBL" id="AFU68605.1"/>
    </source>
</evidence>
<name>K4IT08_PSYTT</name>
<protein>
    <submittedName>
        <fullName evidence="1">Uncharacterized protein</fullName>
    </submittedName>
</protein>
<dbReference type="AlphaFoldDB" id="K4IT08"/>
<dbReference type="HOGENOM" id="CLU_2397457_0_0_10"/>
<organism evidence="1 2">
    <name type="scientific">Psychroflexus torquis (strain ATCC 700755 / CIP 106069 / ACAM 623)</name>
    <dbReference type="NCBI Taxonomy" id="313595"/>
    <lineage>
        <taxon>Bacteria</taxon>
        <taxon>Pseudomonadati</taxon>
        <taxon>Bacteroidota</taxon>
        <taxon>Flavobacteriia</taxon>
        <taxon>Flavobacteriales</taxon>
        <taxon>Flavobacteriaceae</taxon>
        <taxon>Psychroflexus</taxon>
    </lineage>
</organism>
<accession>K4IT08</accession>
<reference evidence="1" key="1">
    <citation type="submission" date="2006-03" db="EMBL/GenBank/DDBJ databases">
        <authorList>
            <person name="Bowman J."/>
            <person name="Ferriera S."/>
            <person name="Johnson J."/>
            <person name="Kravitz S."/>
            <person name="Halpern A."/>
            <person name="Remington K."/>
            <person name="Beeson K."/>
            <person name="Tran B."/>
            <person name="Rogers Y.-H."/>
            <person name="Friedman R."/>
            <person name="Venter J.C."/>
        </authorList>
    </citation>
    <scope>NUCLEOTIDE SEQUENCE [LARGE SCALE GENOMIC DNA]</scope>
    <source>
        <strain evidence="1">ATCC 700755</strain>
    </source>
</reference>
<dbReference type="EMBL" id="CP003879">
    <property type="protein sequence ID" value="AFU68605.1"/>
    <property type="molecule type" value="Genomic_DNA"/>
</dbReference>
<evidence type="ECO:0000313" key="2">
    <source>
        <dbReference type="Proteomes" id="UP000008514"/>
    </source>
</evidence>
<proteinExistence type="predicted"/>
<reference evidence="1" key="2">
    <citation type="submission" date="2012-09" db="EMBL/GenBank/DDBJ databases">
        <title>The complete sequence of Psychroflexus torquis an extreme psychrophile from sea-ice that is stimulated by light.</title>
        <authorList>
            <person name="Feng S."/>
            <person name="Powell S.M."/>
            <person name="Bowman J.P."/>
        </authorList>
    </citation>
    <scope>NUCLEOTIDE SEQUENCE [LARGE SCALE GENOMIC DNA]</scope>
    <source>
        <strain evidence="1">ATCC 700755</strain>
    </source>
</reference>